<evidence type="ECO:0000313" key="2">
    <source>
        <dbReference type="Proteomes" id="UP000807469"/>
    </source>
</evidence>
<protein>
    <submittedName>
        <fullName evidence="1">Uncharacterized protein</fullName>
    </submittedName>
</protein>
<gene>
    <name evidence="1" type="ORF">BDN70DRAFT_111290</name>
</gene>
<comment type="caution">
    <text evidence="1">The sequence shown here is derived from an EMBL/GenBank/DDBJ whole genome shotgun (WGS) entry which is preliminary data.</text>
</comment>
<dbReference type="AlphaFoldDB" id="A0A9P5YXP1"/>
<reference evidence="1" key="1">
    <citation type="submission" date="2020-11" db="EMBL/GenBank/DDBJ databases">
        <authorList>
            <consortium name="DOE Joint Genome Institute"/>
            <person name="Ahrendt S."/>
            <person name="Riley R."/>
            <person name="Andreopoulos W."/>
            <person name="Labutti K."/>
            <person name="Pangilinan J."/>
            <person name="Ruiz-Duenas F.J."/>
            <person name="Barrasa J.M."/>
            <person name="Sanchez-Garcia M."/>
            <person name="Camarero S."/>
            <person name="Miyauchi S."/>
            <person name="Serrano A."/>
            <person name="Linde D."/>
            <person name="Babiker R."/>
            <person name="Drula E."/>
            <person name="Ayuso-Fernandez I."/>
            <person name="Pacheco R."/>
            <person name="Padilla G."/>
            <person name="Ferreira P."/>
            <person name="Barriuso J."/>
            <person name="Kellner H."/>
            <person name="Castanera R."/>
            <person name="Alfaro M."/>
            <person name="Ramirez L."/>
            <person name="Pisabarro A.G."/>
            <person name="Kuo A."/>
            <person name="Tritt A."/>
            <person name="Lipzen A."/>
            <person name="He G."/>
            <person name="Yan M."/>
            <person name="Ng V."/>
            <person name="Cullen D."/>
            <person name="Martin F."/>
            <person name="Rosso M.-N."/>
            <person name="Henrissat B."/>
            <person name="Hibbett D."/>
            <person name="Martinez A.T."/>
            <person name="Grigoriev I.V."/>
        </authorList>
    </citation>
    <scope>NUCLEOTIDE SEQUENCE</scope>
    <source>
        <strain evidence="1">CIRM-BRFM 674</strain>
    </source>
</reference>
<organism evidence="1 2">
    <name type="scientific">Pholiota conissans</name>
    <dbReference type="NCBI Taxonomy" id="109636"/>
    <lineage>
        <taxon>Eukaryota</taxon>
        <taxon>Fungi</taxon>
        <taxon>Dikarya</taxon>
        <taxon>Basidiomycota</taxon>
        <taxon>Agaricomycotina</taxon>
        <taxon>Agaricomycetes</taxon>
        <taxon>Agaricomycetidae</taxon>
        <taxon>Agaricales</taxon>
        <taxon>Agaricineae</taxon>
        <taxon>Strophariaceae</taxon>
        <taxon>Pholiota</taxon>
    </lineage>
</organism>
<accession>A0A9P5YXP1</accession>
<keyword evidence="2" id="KW-1185">Reference proteome</keyword>
<dbReference type="EMBL" id="MU155262">
    <property type="protein sequence ID" value="KAF9477394.1"/>
    <property type="molecule type" value="Genomic_DNA"/>
</dbReference>
<evidence type="ECO:0000313" key="1">
    <source>
        <dbReference type="EMBL" id="KAF9477394.1"/>
    </source>
</evidence>
<name>A0A9P5YXP1_9AGAR</name>
<sequence>MPHYSICVPPKIPSRRTKNSTSVLFCVVETQDLEQQHTRRPSAYRYGFGEGLTFFTRTHTRRILGQNPCASLYSFFHNDDVDLPPHHCSASTWHLLFPALLTGARHAHSCHQVITTKHHASAVSLSTLASYPGPLVIRSLARLCPRQWHVMTTTACKSNMQK</sequence>
<dbReference type="Proteomes" id="UP000807469">
    <property type="component" value="Unassembled WGS sequence"/>
</dbReference>
<proteinExistence type="predicted"/>